<feature type="signal peptide" evidence="1">
    <location>
        <begin position="1"/>
        <end position="24"/>
    </location>
</feature>
<evidence type="ECO:0000256" key="1">
    <source>
        <dbReference type="SAM" id="SignalP"/>
    </source>
</evidence>
<dbReference type="Proteomes" id="UP001241758">
    <property type="component" value="Unassembled WGS sequence"/>
</dbReference>
<dbReference type="EMBL" id="JASCTH010000005">
    <property type="protein sequence ID" value="MDI6098857.1"/>
    <property type="molecule type" value="Genomic_DNA"/>
</dbReference>
<comment type="caution">
    <text evidence="2">The sequence shown here is derived from an EMBL/GenBank/DDBJ whole genome shotgun (WGS) entry which is preliminary data.</text>
</comment>
<evidence type="ECO:0008006" key="4">
    <source>
        <dbReference type="Google" id="ProtNLM"/>
    </source>
</evidence>
<evidence type="ECO:0000313" key="2">
    <source>
        <dbReference type="EMBL" id="MDI6098857.1"/>
    </source>
</evidence>
<feature type="chain" id="PRO_5046115692" description="Secreted protein" evidence="1">
    <location>
        <begin position="25"/>
        <end position="115"/>
    </location>
</feature>
<sequence>MGRVAVVGLALTGVTALLASPALAAGNSAVCHSASICKVSASGFPGGTISVDADASARGTGRWILTGPIGYRCSKDFPQHGPVRSWSCANAPAGRYTAQVTPDQGLHTLKIGIRW</sequence>
<name>A0ABT6WGL7_9ACTN</name>
<evidence type="ECO:0000313" key="3">
    <source>
        <dbReference type="Proteomes" id="UP001241758"/>
    </source>
</evidence>
<keyword evidence="1" id="KW-0732">Signal</keyword>
<keyword evidence="3" id="KW-1185">Reference proteome</keyword>
<reference evidence="2 3" key="1">
    <citation type="submission" date="2023-05" db="EMBL/GenBank/DDBJ databases">
        <title>Actinoplanes sp. NEAU-A12 genome sequencing.</title>
        <authorList>
            <person name="Wang Z.-S."/>
        </authorList>
    </citation>
    <scope>NUCLEOTIDE SEQUENCE [LARGE SCALE GENOMIC DNA]</scope>
    <source>
        <strain evidence="2 3">NEAU-A12</strain>
    </source>
</reference>
<gene>
    <name evidence="2" type="ORF">QLQ12_09620</name>
</gene>
<protein>
    <recommendedName>
        <fullName evidence="4">Secreted protein</fullName>
    </recommendedName>
</protein>
<accession>A0ABT6WGL7</accession>
<dbReference type="RefSeq" id="WP_282758746.1">
    <property type="nucleotide sequence ID" value="NZ_JASCTH010000005.1"/>
</dbReference>
<proteinExistence type="predicted"/>
<organism evidence="2 3">
    <name type="scientific">Actinoplanes sandaracinus</name>
    <dbReference type="NCBI Taxonomy" id="3045177"/>
    <lineage>
        <taxon>Bacteria</taxon>
        <taxon>Bacillati</taxon>
        <taxon>Actinomycetota</taxon>
        <taxon>Actinomycetes</taxon>
        <taxon>Micromonosporales</taxon>
        <taxon>Micromonosporaceae</taxon>
        <taxon>Actinoplanes</taxon>
    </lineage>
</organism>